<reference evidence="2 3" key="1">
    <citation type="submission" date="2023-08" db="EMBL/GenBank/DDBJ databases">
        <title>Black Yeasts Isolated from many extreme environments.</title>
        <authorList>
            <person name="Coleine C."/>
            <person name="Stajich J.E."/>
            <person name="Selbmann L."/>
        </authorList>
    </citation>
    <scope>NUCLEOTIDE SEQUENCE [LARGE SCALE GENOMIC DNA]</scope>
    <source>
        <strain evidence="2 3">CCFEE 5792</strain>
    </source>
</reference>
<dbReference type="EMBL" id="JAVRRD010000003">
    <property type="protein sequence ID" value="KAK5061012.1"/>
    <property type="molecule type" value="Genomic_DNA"/>
</dbReference>
<gene>
    <name evidence="2" type="ORF">LTR84_007553</name>
</gene>
<feature type="region of interest" description="Disordered" evidence="1">
    <location>
        <begin position="96"/>
        <end position="169"/>
    </location>
</feature>
<organism evidence="2 3">
    <name type="scientific">Exophiala bonariae</name>
    <dbReference type="NCBI Taxonomy" id="1690606"/>
    <lineage>
        <taxon>Eukaryota</taxon>
        <taxon>Fungi</taxon>
        <taxon>Dikarya</taxon>
        <taxon>Ascomycota</taxon>
        <taxon>Pezizomycotina</taxon>
        <taxon>Eurotiomycetes</taxon>
        <taxon>Chaetothyriomycetidae</taxon>
        <taxon>Chaetothyriales</taxon>
        <taxon>Herpotrichiellaceae</taxon>
        <taxon>Exophiala</taxon>
    </lineage>
</organism>
<feature type="region of interest" description="Disordered" evidence="1">
    <location>
        <begin position="52"/>
        <end position="80"/>
    </location>
</feature>
<dbReference type="GeneID" id="89975719"/>
<keyword evidence="3" id="KW-1185">Reference proteome</keyword>
<accession>A0AAV9NKU5</accession>
<evidence type="ECO:0000313" key="3">
    <source>
        <dbReference type="Proteomes" id="UP001358417"/>
    </source>
</evidence>
<evidence type="ECO:0000313" key="2">
    <source>
        <dbReference type="EMBL" id="KAK5061012.1"/>
    </source>
</evidence>
<feature type="compositionally biased region" description="Basic and acidic residues" evidence="1">
    <location>
        <begin position="96"/>
        <end position="129"/>
    </location>
</feature>
<protein>
    <submittedName>
        <fullName evidence="2">Uncharacterized protein</fullName>
    </submittedName>
</protein>
<sequence>MSHSSEFLGERTTPMPRDSLELVEQHAALLKSREKSKKRTRLRSRVLDEWKADKVYPQDKPASYNPTSPGRDVLSGGYRRSEYQIEVHSRDYARLVVRRKENHEAKDDVDRLGSKGDKDSSRPEKDELLPRMTTVSRQTIQRRKDSRGNETPPPKQNNGSKQQRREWLVTTNDEVSDLIVRFSPLKYKQWASHRDLEELSTKDEAERSS</sequence>
<dbReference type="Proteomes" id="UP001358417">
    <property type="component" value="Unassembled WGS sequence"/>
</dbReference>
<evidence type="ECO:0000256" key="1">
    <source>
        <dbReference type="SAM" id="MobiDB-lite"/>
    </source>
</evidence>
<comment type="caution">
    <text evidence="2">The sequence shown here is derived from an EMBL/GenBank/DDBJ whole genome shotgun (WGS) entry which is preliminary data.</text>
</comment>
<dbReference type="RefSeq" id="XP_064710109.1">
    <property type="nucleotide sequence ID" value="XM_064851106.1"/>
</dbReference>
<name>A0AAV9NKU5_9EURO</name>
<proteinExistence type="predicted"/>
<dbReference type="AlphaFoldDB" id="A0AAV9NKU5"/>
<feature type="region of interest" description="Disordered" evidence="1">
    <location>
        <begin position="1"/>
        <end position="20"/>
    </location>
</feature>